<evidence type="ECO:0000256" key="6">
    <source>
        <dbReference type="ARBA" id="ARBA00022989"/>
    </source>
</evidence>
<dbReference type="Pfam" id="PF05008">
    <property type="entry name" value="V-SNARE"/>
    <property type="match status" value="1"/>
</dbReference>
<organism evidence="11 12">
    <name type="scientific">Pachysolen tannophilus NRRL Y-2460</name>
    <dbReference type="NCBI Taxonomy" id="669874"/>
    <lineage>
        <taxon>Eukaryota</taxon>
        <taxon>Fungi</taxon>
        <taxon>Dikarya</taxon>
        <taxon>Ascomycota</taxon>
        <taxon>Saccharomycotina</taxon>
        <taxon>Pichiomycetes</taxon>
        <taxon>Pachysolenaceae</taxon>
        <taxon>Pachysolen</taxon>
    </lineage>
</organism>
<evidence type="ECO:0000259" key="10">
    <source>
        <dbReference type="SMART" id="SM00397"/>
    </source>
</evidence>
<comment type="subcellular location">
    <subcellularLocation>
        <location evidence="1">Golgi apparatus membrane</location>
        <topology evidence="1">Single-pass type IV membrane protein</topology>
    </subcellularLocation>
</comment>
<dbReference type="AlphaFoldDB" id="A0A1E4TRS6"/>
<keyword evidence="5" id="KW-0653">Protein transport</keyword>
<dbReference type="SUPFAM" id="SSF47661">
    <property type="entry name" value="t-snare proteins"/>
    <property type="match status" value="1"/>
</dbReference>
<dbReference type="FunFam" id="1.20.5.110:FF:000002">
    <property type="entry name" value="Vesicle transport through interaction with t-SNAREsB"/>
    <property type="match status" value="1"/>
</dbReference>
<dbReference type="PANTHER" id="PTHR21230:SF26">
    <property type="entry name" value="VESICLE TRANSPORT THROUGH INTERACTION WITH T-SNARES HOMOLOG 1A"/>
    <property type="match status" value="1"/>
</dbReference>
<dbReference type="PIRSF" id="PIRSF028865">
    <property type="entry name" value="Membrin-2"/>
    <property type="match status" value="1"/>
</dbReference>
<dbReference type="GO" id="GO:0048280">
    <property type="term" value="P:vesicle fusion with Golgi apparatus"/>
    <property type="evidence" value="ECO:0007669"/>
    <property type="project" value="TreeGrafter"/>
</dbReference>
<dbReference type="GO" id="GO:0007036">
    <property type="term" value="P:vacuolar calcium ion homeostasis"/>
    <property type="evidence" value="ECO:0007669"/>
    <property type="project" value="EnsemblFungi"/>
</dbReference>
<dbReference type="GO" id="GO:0006896">
    <property type="term" value="P:Golgi to vacuole transport"/>
    <property type="evidence" value="ECO:0007669"/>
    <property type="project" value="EnsemblFungi"/>
</dbReference>
<dbReference type="GO" id="GO:0005789">
    <property type="term" value="C:endoplasmic reticulum membrane"/>
    <property type="evidence" value="ECO:0007669"/>
    <property type="project" value="TreeGrafter"/>
</dbReference>
<dbReference type="Gene3D" id="1.20.5.110">
    <property type="match status" value="1"/>
</dbReference>
<dbReference type="OrthoDB" id="430637at2759"/>
<evidence type="ECO:0000256" key="8">
    <source>
        <dbReference type="ARBA" id="ARBA00023136"/>
    </source>
</evidence>
<evidence type="ECO:0000313" key="12">
    <source>
        <dbReference type="Proteomes" id="UP000094236"/>
    </source>
</evidence>
<gene>
    <name evidence="11" type="ORF">PACTADRAFT_82029</name>
</gene>
<dbReference type="GO" id="GO:0042144">
    <property type="term" value="P:vacuole fusion, non-autophagic"/>
    <property type="evidence" value="ECO:0007669"/>
    <property type="project" value="EnsemblFungi"/>
</dbReference>
<dbReference type="InterPro" id="IPR027027">
    <property type="entry name" value="GOSR2/Membrin/Bos1"/>
</dbReference>
<reference evidence="12" key="1">
    <citation type="submission" date="2016-05" db="EMBL/GenBank/DDBJ databases">
        <title>Comparative genomics of biotechnologically important yeasts.</title>
        <authorList>
            <consortium name="DOE Joint Genome Institute"/>
            <person name="Riley R."/>
            <person name="Haridas S."/>
            <person name="Wolfe K.H."/>
            <person name="Lopes M.R."/>
            <person name="Hittinger C.T."/>
            <person name="Goker M."/>
            <person name="Salamov A."/>
            <person name="Wisecaver J."/>
            <person name="Long T.M."/>
            <person name="Aerts A.L."/>
            <person name="Barry K."/>
            <person name="Choi C."/>
            <person name="Clum A."/>
            <person name="Coughlan A.Y."/>
            <person name="Deshpande S."/>
            <person name="Douglass A.P."/>
            <person name="Hanson S.J."/>
            <person name="Klenk H.-P."/>
            <person name="Labutti K."/>
            <person name="Lapidus A."/>
            <person name="Lindquist E."/>
            <person name="Lipzen A."/>
            <person name="Meier-Kolthoff J.P."/>
            <person name="Ohm R.A."/>
            <person name="Otillar R.P."/>
            <person name="Pangilinan J."/>
            <person name="Peng Y."/>
            <person name="Rokas A."/>
            <person name="Rosa C.A."/>
            <person name="Scheuner C."/>
            <person name="Sibirny A.A."/>
            <person name="Slot J.C."/>
            <person name="Stielow J.B."/>
            <person name="Sun H."/>
            <person name="Kurtzman C.P."/>
            <person name="Blackwell M."/>
            <person name="Grigoriev I.V."/>
            <person name="Jeffries T.W."/>
        </authorList>
    </citation>
    <scope>NUCLEOTIDE SEQUENCE [LARGE SCALE GENOMIC DNA]</scope>
    <source>
        <strain evidence="12">NRRL Y-2460</strain>
    </source>
</reference>
<evidence type="ECO:0000256" key="5">
    <source>
        <dbReference type="ARBA" id="ARBA00022927"/>
    </source>
</evidence>
<comment type="similarity">
    <text evidence="2">Belongs to the VTI1 family.</text>
</comment>
<dbReference type="InterPro" id="IPR007705">
    <property type="entry name" value="Vesicle_trsprt_v-SNARE_N"/>
</dbReference>
<feature type="domain" description="T-SNARE coiled-coil homology" evidence="10">
    <location>
        <begin position="124"/>
        <end position="191"/>
    </location>
</feature>
<dbReference type="GO" id="GO:0000139">
    <property type="term" value="C:Golgi membrane"/>
    <property type="evidence" value="ECO:0007669"/>
    <property type="project" value="UniProtKB-SubCell"/>
</dbReference>
<evidence type="ECO:0000256" key="3">
    <source>
        <dbReference type="ARBA" id="ARBA00022448"/>
    </source>
</evidence>
<accession>A0A1E4TRS6</accession>
<feature type="transmembrane region" description="Helical" evidence="9">
    <location>
        <begin position="200"/>
        <end position="219"/>
    </location>
</feature>
<evidence type="ECO:0000256" key="9">
    <source>
        <dbReference type="SAM" id="Phobius"/>
    </source>
</evidence>
<protein>
    <recommendedName>
        <fullName evidence="10">t-SNARE coiled-coil homology domain-containing protein</fullName>
    </recommendedName>
</protein>
<dbReference type="InterPro" id="IPR038407">
    <property type="entry name" value="v-SNARE_N_sf"/>
</dbReference>
<dbReference type="SMART" id="SM00397">
    <property type="entry name" value="t_SNARE"/>
    <property type="match status" value="1"/>
</dbReference>
<dbReference type="GO" id="GO:0006891">
    <property type="term" value="P:intra-Golgi vesicle-mediated transport"/>
    <property type="evidence" value="ECO:0007669"/>
    <property type="project" value="EnsemblFungi"/>
</dbReference>
<dbReference type="GO" id="GO:0031902">
    <property type="term" value="C:late endosome membrane"/>
    <property type="evidence" value="ECO:0007669"/>
    <property type="project" value="TreeGrafter"/>
</dbReference>
<evidence type="ECO:0000256" key="4">
    <source>
        <dbReference type="ARBA" id="ARBA00022692"/>
    </source>
</evidence>
<dbReference type="SUPFAM" id="SSF58038">
    <property type="entry name" value="SNARE fusion complex"/>
    <property type="match status" value="1"/>
</dbReference>
<dbReference type="Pfam" id="PF12352">
    <property type="entry name" value="V-SNARE_C"/>
    <property type="match status" value="1"/>
</dbReference>
<dbReference type="GO" id="GO:0005774">
    <property type="term" value="C:vacuolar membrane"/>
    <property type="evidence" value="ECO:0007669"/>
    <property type="project" value="EnsemblFungi"/>
</dbReference>
<keyword evidence="3" id="KW-0813">Transport</keyword>
<sequence length="222" mass="25563">MSESSLFNSYEADFKLSFNEAQTKLSSISELDGEPRRLAMRDVEKSMDECYEIIDQMNIEIQNISTQHRSTYNSKLRTYQKDTDYLKQSLKKLMDDEDKRNLFGSNYYRDGGVSGNLADDQRQALLSNNASLERSSERLRDSSRIALETEDIGANILNDLRSQREQITNSRNTLSEADNYVDKSIKTIKTMTRRMAANKLITYAIIAVLILLIVLVLISKFW</sequence>
<dbReference type="GO" id="GO:0005484">
    <property type="term" value="F:SNAP receptor activity"/>
    <property type="evidence" value="ECO:0007669"/>
    <property type="project" value="EnsemblFungi"/>
</dbReference>
<evidence type="ECO:0000256" key="1">
    <source>
        <dbReference type="ARBA" id="ARBA00004409"/>
    </source>
</evidence>
<proteinExistence type="inferred from homology"/>
<dbReference type="GO" id="GO:0031201">
    <property type="term" value="C:SNARE complex"/>
    <property type="evidence" value="ECO:0007669"/>
    <property type="project" value="EnsemblFungi"/>
</dbReference>
<dbReference type="GO" id="GO:0005829">
    <property type="term" value="C:cytosol"/>
    <property type="evidence" value="ECO:0007669"/>
    <property type="project" value="GOC"/>
</dbReference>
<dbReference type="GO" id="GO:0006886">
    <property type="term" value="P:intracellular protein transport"/>
    <property type="evidence" value="ECO:0007669"/>
    <property type="project" value="InterPro"/>
</dbReference>
<evidence type="ECO:0000256" key="7">
    <source>
        <dbReference type="ARBA" id="ARBA00023054"/>
    </source>
</evidence>
<dbReference type="Proteomes" id="UP000094236">
    <property type="component" value="Unassembled WGS sequence"/>
</dbReference>
<keyword evidence="6 9" id="KW-1133">Transmembrane helix</keyword>
<dbReference type="EMBL" id="KV454016">
    <property type="protein sequence ID" value="ODV94463.1"/>
    <property type="molecule type" value="Genomic_DNA"/>
</dbReference>
<keyword evidence="7" id="KW-0175">Coiled coil</keyword>
<evidence type="ECO:0000256" key="2">
    <source>
        <dbReference type="ARBA" id="ARBA00006108"/>
    </source>
</evidence>
<dbReference type="InterPro" id="IPR000727">
    <property type="entry name" value="T_SNARE_dom"/>
</dbReference>
<dbReference type="GO" id="GO:0000149">
    <property type="term" value="F:SNARE binding"/>
    <property type="evidence" value="ECO:0007669"/>
    <property type="project" value="TreeGrafter"/>
</dbReference>
<dbReference type="STRING" id="669874.A0A1E4TRS6"/>
<keyword evidence="8 9" id="KW-0472">Membrane</keyword>
<dbReference type="PANTHER" id="PTHR21230">
    <property type="entry name" value="VESICLE TRANSPORT V-SNARE PROTEIN VTI1-RELATED"/>
    <property type="match status" value="1"/>
</dbReference>
<dbReference type="GO" id="GO:0016236">
    <property type="term" value="P:macroautophagy"/>
    <property type="evidence" value="ECO:0007669"/>
    <property type="project" value="EnsemblFungi"/>
</dbReference>
<evidence type="ECO:0000313" key="11">
    <source>
        <dbReference type="EMBL" id="ODV94463.1"/>
    </source>
</evidence>
<keyword evidence="12" id="KW-1185">Reference proteome</keyword>
<dbReference type="GO" id="GO:0012507">
    <property type="term" value="C:ER to Golgi transport vesicle membrane"/>
    <property type="evidence" value="ECO:0007669"/>
    <property type="project" value="TreeGrafter"/>
</dbReference>
<dbReference type="GO" id="GO:0042147">
    <property type="term" value="P:retrograde transport, endosome to Golgi"/>
    <property type="evidence" value="ECO:0007669"/>
    <property type="project" value="TreeGrafter"/>
</dbReference>
<name>A0A1E4TRS6_PACTA</name>
<dbReference type="CDD" id="cd15862">
    <property type="entry name" value="SNARE_Vti1"/>
    <property type="match status" value="1"/>
</dbReference>
<dbReference type="Gene3D" id="1.20.58.400">
    <property type="entry name" value="t-snare proteins"/>
    <property type="match status" value="1"/>
</dbReference>
<dbReference type="InterPro" id="IPR010989">
    <property type="entry name" value="SNARE"/>
</dbReference>
<keyword evidence="4 9" id="KW-0812">Transmembrane</keyword>